<dbReference type="Pfam" id="PF02754">
    <property type="entry name" value="CCG"/>
    <property type="match status" value="2"/>
</dbReference>
<dbReference type="Gene3D" id="1.10.1060.10">
    <property type="entry name" value="Alpha-helical ferredoxin"/>
    <property type="match status" value="1"/>
</dbReference>
<comment type="catalytic activity">
    <reaction evidence="6">
        <text>glycolate + A = glyoxylate + AH2</text>
        <dbReference type="Rhea" id="RHEA:21264"/>
        <dbReference type="ChEBI" id="CHEBI:13193"/>
        <dbReference type="ChEBI" id="CHEBI:17499"/>
        <dbReference type="ChEBI" id="CHEBI:29805"/>
        <dbReference type="ChEBI" id="CHEBI:36655"/>
        <dbReference type="EC" id="1.1.99.14"/>
    </reaction>
</comment>
<feature type="domain" description="4Fe-4S ferredoxin-type" evidence="7">
    <location>
        <begin position="50"/>
        <end position="80"/>
    </location>
</feature>
<dbReference type="PROSITE" id="PS51379">
    <property type="entry name" value="4FE4S_FER_2"/>
    <property type="match status" value="2"/>
</dbReference>
<dbReference type="AlphaFoldDB" id="A0A328FHF8"/>
<dbReference type="InterPro" id="IPR017896">
    <property type="entry name" value="4Fe4S_Fe-S-bd"/>
</dbReference>
<organism evidence="9 10">
    <name type="scientific">Desulfobacter hydrogenophilus</name>
    <dbReference type="NCBI Taxonomy" id="2291"/>
    <lineage>
        <taxon>Bacteria</taxon>
        <taxon>Pseudomonadati</taxon>
        <taxon>Thermodesulfobacteriota</taxon>
        <taxon>Desulfobacteria</taxon>
        <taxon>Desulfobacterales</taxon>
        <taxon>Desulfobacteraceae</taxon>
        <taxon>Desulfobacter</taxon>
    </lineage>
</organism>
<dbReference type="GO" id="GO:0019154">
    <property type="term" value="F:glycolate dehydrogenase activity"/>
    <property type="evidence" value="ECO:0007669"/>
    <property type="project" value="UniProtKB-EC"/>
</dbReference>
<keyword evidence="6" id="KW-0813">Transport</keyword>
<keyword evidence="2 6" id="KW-0479">Metal-binding</keyword>
<evidence type="ECO:0000313" key="10">
    <source>
        <dbReference type="Proteomes" id="UP000248798"/>
    </source>
</evidence>
<evidence type="ECO:0000313" key="8">
    <source>
        <dbReference type="EMBL" id="QBH11890.1"/>
    </source>
</evidence>
<evidence type="ECO:0000256" key="2">
    <source>
        <dbReference type="ARBA" id="ARBA00022723"/>
    </source>
</evidence>
<proteinExistence type="predicted"/>
<accession>A0A328FHF8</accession>
<keyword evidence="5 6" id="KW-0411">Iron-sulfur</keyword>
<keyword evidence="11" id="KW-1185">Reference proteome</keyword>
<dbReference type="EC" id="1.1.99.14" evidence="6"/>
<keyword evidence="6" id="KW-0249">Electron transport</keyword>
<name>A0A328FHF8_9BACT</name>
<sequence>MADSYGQNCNKCGFCLSVCPTYQAQGTEDASPRARIQLIDFFSDHKIGSSEKLKDIISKCLMCGSCANICPAGINHPERYVRMREKMIRDHGDRPEIKSLVYLLAKESRIRMAAGAARMAQKIVPHVFAEKYRLGSIALKQFPVFNKVPFRTAARKAMARKPGKKSKGVPALKYGRVAYFTGCATNYLFEDTGFAVLDILRHMGVEVIIPETQTCCGIPMLFHGGRENVKSNINTNLACLDAQGIDAVIVDCPTCGAALKNDYPALAEEFGLDQDAANRVAEKVVDISTFIMAHARPQDFPQNHETIRVTYHQPCHLRNHMPSPGSAQGLLNALQGVEYIPALDMDSCCGGGGTFFYEYPEVSRGIANKKVTNAKATGANLWVTDCPVCRINLGGYLDDSADLTVVHPARLAAQFLPDLKGRKG</sequence>
<evidence type="ECO:0000256" key="5">
    <source>
        <dbReference type="ARBA" id="ARBA00023014"/>
    </source>
</evidence>
<dbReference type="PANTHER" id="PTHR32479">
    <property type="entry name" value="GLYCOLATE OXIDASE IRON-SULFUR SUBUNIT"/>
    <property type="match status" value="1"/>
</dbReference>
<dbReference type="EMBL" id="CP036313">
    <property type="protein sequence ID" value="QBH11890.1"/>
    <property type="molecule type" value="Genomic_DNA"/>
</dbReference>
<dbReference type="RefSeq" id="WP_111955379.1">
    <property type="nucleotide sequence ID" value="NZ_CP036313.1"/>
</dbReference>
<dbReference type="InterPro" id="IPR012257">
    <property type="entry name" value="Glc_ox_4Fe-4S"/>
</dbReference>
<dbReference type="PROSITE" id="PS00198">
    <property type="entry name" value="4FE4S_FER_1"/>
    <property type="match status" value="2"/>
</dbReference>
<dbReference type="InterPro" id="IPR017900">
    <property type="entry name" value="4Fe4S_Fe_S_CS"/>
</dbReference>
<dbReference type="InterPro" id="IPR009051">
    <property type="entry name" value="Helical_ferredxn"/>
</dbReference>
<dbReference type="PIRSF" id="PIRSF000139">
    <property type="entry name" value="Glc_ox_4Fe-4S"/>
    <property type="match status" value="1"/>
</dbReference>
<dbReference type="InterPro" id="IPR004017">
    <property type="entry name" value="Cys_rich_dom"/>
</dbReference>
<dbReference type="EMBL" id="QLNI01000013">
    <property type="protein sequence ID" value="RAM02533.1"/>
    <property type="molecule type" value="Genomic_DNA"/>
</dbReference>
<comment type="function">
    <text evidence="6">Component of a complex that catalyzes the oxidation of glycolate to glyoxylate.</text>
</comment>
<evidence type="ECO:0000256" key="6">
    <source>
        <dbReference type="PIRNR" id="PIRNR000139"/>
    </source>
</evidence>
<evidence type="ECO:0000259" key="7">
    <source>
        <dbReference type="PROSITE" id="PS51379"/>
    </source>
</evidence>
<evidence type="ECO:0000256" key="3">
    <source>
        <dbReference type="ARBA" id="ARBA00022737"/>
    </source>
</evidence>
<dbReference type="SUPFAM" id="SSF46548">
    <property type="entry name" value="alpha-helical ferredoxin"/>
    <property type="match status" value="1"/>
</dbReference>
<comment type="catalytic activity">
    <reaction evidence="6">
        <text>(R)-lactate + A = pyruvate + AH2</text>
        <dbReference type="Rhea" id="RHEA:15089"/>
        <dbReference type="ChEBI" id="CHEBI:13193"/>
        <dbReference type="ChEBI" id="CHEBI:15361"/>
        <dbReference type="ChEBI" id="CHEBI:16004"/>
        <dbReference type="ChEBI" id="CHEBI:17499"/>
    </reaction>
</comment>
<dbReference type="Pfam" id="PF13183">
    <property type="entry name" value="Fer4_8"/>
    <property type="match status" value="1"/>
</dbReference>
<dbReference type="OrthoDB" id="5289041at2"/>
<evidence type="ECO:0000256" key="4">
    <source>
        <dbReference type="ARBA" id="ARBA00023004"/>
    </source>
</evidence>
<dbReference type="PANTHER" id="PTHR32479:SF20">
    <property type="entry name" value="GLYCOLATE OXIDASE IRON-SULFUR SUBUNIT"/>
    <property type="match status" value="1"/>
</dbReference>
<comment type="cofactor">
    <cofactor evidence="6">
        <name>[4Fe-4S] cluster</name>
        <dbReference type="ChEBI" id="CHEBI:49883"/>
    </cofactor>
    <text evidence="6">Binds 2 [4Fe-4S] clusters.</text>
</comment>
<reference evidence="8 11" key="2">
    <citation type="submission" date="2019-02" db="EMBL/GenBank/DDBJ databases">
        <title>Complete genome sequence of Desulfobacter hydrogenophilus AcRS1.</title>
        <authorList>
            <person name="Marietou A."/>
            <person name="Lund M.B."/>
            <person name="Marshall I.P.G."/>
            <person name="Schreiber L."/>
            <person name="Jorgensen B."/>
        </authorList>
    </citation>
    <scope>NUCLEOTIDE SEQUENCE [LARGE SCALE GENOMIC DNA]</scope>
    <source>
        <strain evidence="8 11">AcRS1</strain>
    </source>
</reference>
<reference evidence="9 10" key="1">
    <citation type="submission" date="2018-06" db="EMBL/GenBank/DDBJ databases">
        <title>Complete Genome Sequence of Desulfobacter hydrogenophilus (DSM3380).</title>
        <authorList>
            <person name="Marietou A."/>
            <person name="Schreiber L."/>
            <person name="Marshall I."/>
            <person name="Jorgensen B."/>
        </authorList>
    </citation>
    <scope>NUCLEOTIDE SEQUENCE [LARGE SCALE GENOMIC DNA]</scope>
    <source>
        <strain evidence="9 10">DSM 3380</strain>
    </source>
</reference>
<evidence type="ECO:0000313" key="11">
    <source>
        <dbReference type="Proteomes" id="UP000293902"/>
    </source>
</evidence>
<evidence type="ECO:0000313" key="9">
    <source>
        <dbReference type="EMBL" id="RAM02533.1"/>
    </source>
</evidence>
<dbReference type="Proteomes" id="UP000293902">
    <property type="component" value="Chromosome"/>
</dbReference>
<protein>
    <recommendedName>
        <fullName evidence="6">Glycolate oxidase iron-sulfur subunit</fullName>
        <ecNumber evidence="6">1.1.99.14</ecNumber>
    </recommendedName>
</protein>
<keyword evidence="4 6" id="KW-0408">Iron</keyword>
<keyword evidence="1 6" id="KW-0004">4Fe-4S</keyword>
<gene>
    <name evidence="9" type="ORF">DO021_07745</name>
    <name evidence="8" type="ORF">EYB58_02480</name>
</gene>
<evidence type="ECO:0000256" key="1">
    <source>
        <dbReference type="ARBA" id="ARBA00022485"/>
    </source>
</evidence>
<dbReference type="GO" id="GO:0046872">
    <property type="term" value="F:metal ion binding"/>
    <property type="evidence" value="ECO:0007669"/>
    <property type="project" value="UniProtKB-UniRule"/>
</dbReference>
<dbReference type="Proteomes" id="UP000248798">
    <property type="component" value="Unassembled WGS sequence"/>
</dbReference>
<feature type="domain" description="4Fe-4S ferredoxin-type" evidence="7">
    <location>
        <begin position="1"/>
        <end position="30"/>
    </location>
</feature>
<dbReference type="GO" id="GO:0051539">
    <property type="term" value="F:4 iron, 4 sulfur cluster binding"/>
    <property type="evidence" value="ECO:0007669"/>
    <property type="project" value="UniProtKB-UniRule"/>
</dbReference>
<keyword evidence="3" id="KW-0677">Repeat</keyword>